<keyword evidence="2" id="KW-0677">Repeat</keyword>
<evidence type="ECO:0000313" key="5">
    <source>
        <dbReference type="Proteomes" id="UP000502677"/>
    </source>
</evidence>
<sequence>MLSARFETARSGRSVLTAAVLVAGLAFGAVVPVGSAASANAVEPESADTAVAPVKPGQVTNIPLGHDDLAAVTPDAPAPKQTRLARAAAADDNVLVDIPDAALRAAVTKSIGTPTRGNMKNLRSLTATNAGIADLTGLEYASALSIVDLSGNPFTTIEPLRGISEMAQLNVSSTKISDIDAIATMPKINLLRFNWTTVSDLEPVRGKDLLWRIELAGTKVSSLEPLTGLTNMISVYFQETSVSDVSPLAGMPKLVSLSGPNTEVSDLSPVAGLPRLEIVNVNGARVSDLTMIDTWPALQQVGFLNQRVEGVPVVASRTESTYRRLVANNAPFKMFDDVVLTTSSGATTTPEGVTVWSGLADDATALTTKVAGDPWPGSGATYSATLTYPLSRADFIEAPPTAALDRAYNFQLSVTDGFVEGPFALTSGEVPGLTVDATGKISGTPTELGTFPITVTRTDAFGNVITGTFTFTIGEPVDVTIAANDVTVTYGQAATIDVSVVDPPERVSAVVDIDGTTYGPIALDGNSADLSFPIPAAAHSAGEHTVSMSVVDTETGKLVFASGSAKLTVKQATTATAVALNKDQKSVAGKVTAQYGTIPTGTVTLTSAGKNIGTATVANDGSYKATLTNWSIPKVKETRTIVAEYAGDKNHAASKVSVKVTVAPTAVNPGPCAAPRKVPVFADTPLSHKFYKEIDWMECMKYSTGWRQPVGKPLYKPQNNLERQAMAAFIYRMEAPKNYKAPKVSPFADVKPGDSFYKEIAWMYEAGLSTGWREPSGKPTFRPYNSLSREAMAAFIYRMEAPKNYKAPAVSPMVDMKPGMSFYKEISWMYDEGLSTGNRVGSTKEYWPKDELSRQAMAAFIYRLVLDYRPSK</sequence>
<evidence type="ECO:0000259" key="3">
    <source>
        <dbReference type="PROSITE" id="PS51272"/>
    </source>
</evidence>
<dbReference type="PANTHER" id="PTHR46652">
    <property type="entry name" value="LEUCINE-RICH REPEAT AND IQ DOMAIN-CONTAINING PROTEIN 1-RELATED"/>
    <property type="match status" value="1"/>
</dbReference>
<dbReference type="InterPro" id="IPR032675">
    <property type="entry name" value="LRR_dom_sf"/>
</dbReference>
<dbReference type="Gene3D" id="3.80.10.10">
    <property type="entry name" value="Ribonuclease Inhibitor"/>
    <property type="match status" value="1"/>
</dbReference>
<dbReference type="InterPro" id="IPR001119">
    <property type="entry name" value="SLH_dom"/>
</dbReference>
<dbReference type="Proteomes" id="UP000502677">
    <property type="component" value="Chromosome"/>
</dbReference>
<name>A0A6G7XI94_9MICO</name>
<dbReference type="KEGG" id="lvi:G7068_13455"/>
<dbReference type="Pfam" id="PF05345">
    <property type="entry name" value="He_PIG"/>
    <property type="match status" value="1"/>
</dbReference>
<dbReference type="GO" id="GO:0005975">
    <property type="term" value="P:carbohydrate metabolic process"/>
    <property type="evidence" value="ECO:0007669"/>
    <property type="project" value="UniProtKB-ARBA"/>
</dbReference>
<accession>A0A6G7XI94</accession>
<dbReference type="Pfam" id="PF00395">
    <property type="entry name" value="SLH"/>
    <property type="match status" value="1"/>
</dbReference>
<evidence type="ECO:0000256" key="1">
    <source>
        <dbReference type="ARBA" id="ARBA00022614"/>
    </source>
</evidence>
<dbReference type="PANTHER" id="PTHR46652:SF3">
    <property type="entry name" value="LEUCINE-RICH REPEAT-CONTAINING PROTEIN 9"/>
    <property type="match status" value="1"/>
</dbReference>
<dbReference type="Gene3D" id="2.60.40.10">
    <property type="entry name" value="Immunoglobulins"/>
    <property type="match status" value="2"/>
</dbReference>
<organism evidence="4 5">
    <name type="scientific">Leucobacter viscericola</name>
    <dbReference type="NCBI Taxonomy" id="2714935"/>
    <lineage>
        <taxon>Bacteria</taxon>
        <taxon>Bacillati</taxon>
        <taxon>Actinomycetota</taxon>
        <taxon>Actinomycetes</taxon>
        <taxon>Micrococcales</taxon>
        <taxon>Microbacteriaceae</taxon>
        <taxon>Leucobacter</taxon>
    </lineage>
</organism>
<dbReference type="InterPro" id="IPR032109">
    <property type="entry name" value="Big_3_5"/>
</dbReference>
<dbReference type="Pfam" id="PF16640">
    <property type="entry name" value="Big_3_5"/>
    <property type="match status" value="1"/>
</dbReference>
<evidence type="ECO:0000313" key="4">
    <source>
        <dbReference type="EMBL" id="QIK64088.1"/>
    </source>
</evidence>
<dbReference type="EMBL" id="CP049863">
    <property type="protein sequence ID" value="QIK64088.1"/>
    <property type="molecule type" value="Genomic_DNA"/>
</dbReference>
<keyword evidence="1" id="KW-0433">Leucine-rich repeat</keyword>
<feature type="domain" description="SLH" evidence="3">
    <location>
        <begin position="743"/>
        <end position="810"/>
    </location>
</feature>
<dbReference type="InterPro" id="IPR013783">
    <property type="entry name" value="Ig-like_fold"/>
</dbReference>
<keyword evidence="5" id="KW-1185">Reference proteome</keyword>
<dbReference type="SUPFAM" id="SSF52058">
    <property type="entry name" value="L domain-like"/>
    <property type="match status" value="1"/>
</dbReference>
<gene>
    <name evidence="4" type="ORF">G7068_13455</name>
</gene>
<proteinExistence type="predicted"/>
<dbReference type="AlphaFoldDB" id="A0A6G7XI94"/>
<dbReference type="RefSeq" id="WP_166292428.1">
    <property type="nucleotide sequence ID" value="NZ_CP049863.1"/>
</dbReference>
<protein>
    <recommendedName>
        <fullName evidence="3">SLH domain-containing protein</fullName>
    </recommendedName>
</protein>
<dbReference type="InterPro" id="IPR050836">
    <property type="entry name" value="SDS22/Internalin_LRR"/>
</dbReference>
<evidence type="ECO:0000256" key="2">
    <source>
        <dbReference type="ARBA" id="ARBA00022737"/>
    </source>
</evidence>
<dbReference type="PROSITE" id="PS51272">
    <property type="entry name" value="SLH"/>
    <property type="match status" value="1"/>
</dbReference>
<reference evidence="4 5" key="1">
    <citation type="submission" date="2020-03" db="EMBL/GenBank/DDBJ databases">
        <title>Leucobacter sp. nov., isolated from beetles.</title>
        <authorList>
            <person name="Hyun D.-W."/>
            <person name="Bae J.-W."/>
        </authorList>
    </citation>
    <scope>NUCLEOTIDE SEQUENCE [LARGE SCALE GENOMIC DNA]</scope>
    <source>
        <strain evidence="4 5">HDW9C</strain>
    </source>
</reference>